<dbReference type="InterPro" id="IPR050300">
    <property type="entry name" value="GDXG_lipolytic_enzyme"/>
</dbReference>
<keyword evidence="1 4" id="KW-0378">Hydrolase</keyword>
<evidence type="ECO:0000256" key="2">
    <source>
        <dbReference type="SAM" id="SignalP"/>
    </source>
</evidence>
<dbReference type="Pfam" id="PF20434">
    <property type="entry name" value="BD-FAE"/>
    <property type="match status" value="1"/>
</dbReference>
<feature type="signal peptide" evidence="2">
    <location>
        <begin position="1"/>
        <end position="31"/>
    </location>
</feature>
<reference evidence="4 5" key="1">
    <citation type="submission" date="2018-08" db="EMBL/GenBank/DDBJ databases">
        <title>Erythrobacter zhengii sp.nov., a bacterium isolated from deep-sea sediment.</title>
        <authorList>
            <person name="Fang C."/>
            <person name="Wu Y.-H."/>
            <person name="Sun C."/>
            <person name="Wang H."/>
            <person name="Cheng H."/>
            <person name="Meng F.-X."/>
            <person name="Wang C.-S."/>
            <person name="Xu X.-W."/>
        </authorList>
    </citation>
    <scope>NUCLEOTIDE SEQUENCE [LARGE SCALE GENOMIC DNA]</scope>
    <source>
        <strain evidence="4 5">CCTCC AB 2015396</strain>
    </source>
</reference>
<sequence length="317" mass="33672">MRPALRTRRACRKLATALMASTVMLAGCASAQPAGTQAPASVSARPSPEATGPVAAVYKDLVYRSIDGTDLHLDLYTSAHANGQPSPVLVYFHGGAWARGQRPESWRGYSRFLQRGYAVITVQYRLAGEAQAPAAVQDARCVLHWIGANADRYGFDVDRIVAHGTSAGGHLALMASYLEAADGLDTPDCEGVPRVAAVLDFYGPTNLAQPYNGAASGRHPSVVRWVGDGPGAHDMDVRMSPLTYVGPDVPPTMIVHGDSDDVVTIDQSRELYAALQRVEVPTDMVIVPGGGHGKFPDAEKARVAGEVDRFLTTIGLP</sequence>
<dbReference type="Proteomes" id="UP000265366">
    <property type="component" value="Unassembled WGS sequence"/>
</dbReference>
<organism evidence="4 5">
    <name type="scientific">Aurantiacibacter xanthus</name>
    <dbReference type="NCBI Taxonomy" id="1784712"/>
    <lineage>
        <taxon>Bacteria</taxon>
        <taxon>Pseudomonadati</taxon>
        <taxon>Pseudomonadota</taxon>
        <taxon>Alphaproteobacteria</taxon>
        <taxon>Sphingomonadales</taxon>
        <taxon>Erythrobacteraceae</taxon>
        <taxon>Aurantiacibacter</taxon>
    </lineage>
</organism>
<comment type="caution">
    <text evidence="4">The sequence shown here is derived from an EMBL/GenBank/DDBJ whole genome shotgun (WGS) entry which is preliminary data.</text>
</comment>
<evidence type="ECO:0000259" key="3">
    <source>
        <dbReference type="Pfam" id="PF20434"/>
    </source>
</evidence>
<name>A0A3A1PCH2_9SPHN</name>
<keyword evidence="5" id="KW-1185">Reference proteome</keyword>
<dbReference type="OrthoDB" id="9771666at2"/>
<dbReference type="Gene3D" id="3.40.50.1820">
    <property type="entry name" value="alpha/beta hydrolase"/>
    <property type="match status" value="1"/>
</dbReference>
<dbReference type="InterPro" id="IPR049492">
    <property type="entry name" value="BD-FAE-like_dom"/>
</dbReference>
<dbReference type="SUPFAM" id="SSF53474">
    <property type="entry name" value="alpha/beta-Hydrolases"/>
    <property type="match status" value="1"/>
</dbReference>
<protein>
    <submittedName>
        <fullName evidence="4">Alpha/beta hydrolase</fullName>
    </submittedName>
</protein>
<dbReference type="AlphaFoldDB" id="A0A3A1PCH2"/>
<dbReference type="RefSeq" id="WP_119591593.1">
    <property type="nucleotide sequence ID" value="NZ_QXFM01000020.1"/>
</dbReference>
<feature type="chain" id="PRO_5017176000" evidence="2">
    <location>
        <begin position="32"/>
        <end position="317"/>
    </location>
</feature>
<evidence type="ECO:0000313" key="4">
    <source>
        <dbReference type="EMBL" id="RIV91456.1"/>
    </source>
</evidence>
<dbReference type="PANTHER" id="PTHR48081">
    <property type="entry name" value="AB HYDROLASE SUPERFAMILY PROTEIN C4A8.06C"/>
    <property type="match status" value="1"/>
</dbReference>
<dbReference type="EMBL" id="QXFM01000020">
    <property type="protein sequence ID" value="RIV91456.1"/>
    <property type="molecule type" value="Genomic_DNA"/>
</dbReference>
<feature type="domain" description="BD-FAE-like" evidence="3">
    <location>
        <begin position="73"/>
        <end position="275"/>
    </location>
</feature>
<evidence type="ECO:0000313" key="5">
    <source>
        <dbReference type="Proteomes" id="UP000265366"/>
    </source>
</evidence>
<dbReference type="GO" id="GO:0016787">
    <property type="term" value="F:hydrolase activity"/>
    <property type="evidence" value="ECO:0007669"/>
    <property type="project" value="UniProtKB-KW"/>
</dbReference>
<dbReference type="InterPro" id="IPR029058">
    <property type="entry name" value="AB_hydrolase_fold"/>
</dbReference>
<dbReference type="PROSITE" id="PS51257">
    <property type="entry name" value="PROKAR_LIPOPROTEIN"/>
    <property type="match status" value="1"/>
</dbReference>
<keyword evidence="2" id="KW-0732">Signal</keyword>
<gene>
    <name evidence="4" type="ORF">D2V17_02665</name>
</gene>
<accession>A0A3A1PCH2</accession>
<dbReference type="PANTHER" id="PTHR48081:SF6">
    <property type="entry name" value="PEPTIDASE S9 PROLYL OLIGOPEPTIDASE CATALYTIC DOMAIN-CONTAINING PROTEIN"/>
    <property type="match status" value="1"/>
</dbReference>
<proteinExistence type="predicted"/>
<evidence type="ECO:0000256" key="1">
    <source>
        <dbReference type="ARBA" id="ARBA00022801"/>
    </source>
</evidence>